<evidence type="ECO:0000313" key="3">
    <source>
        <dbReference type="Proteomes" id="UP000663505"/>
    </source>
</evidence>
<accession>A0A9X7VVG2</accession>
<dbReference type="Proteomes" id="UP000663505">
    <property type="component" value="Chromosome"/>
</dbReference>
<sequence length="127" mass="14131">MDKGIMKSTLAEYLGSLDTKLMLQQIESLHLDKYTKKLDSITFTKLLLFAQVNQISSLTALSRKLNETKELQSDIGIQSISTSQLPTEIAAGRTAVFGRCTAAMHSATGLYDWAEKYHEAFRALEPC</sequence>
<organism evidence="2 3">
    <name type="scientific">Alicyclobacillus mengziensis</name>
    <dbReference type="NCBI Taxonomy" id="2931921"/>
    <lineage>
        <taxon>Bacteria</taxon>
        <taxon>Bacillati</taxon>
        <taxon>Bacillota</taxon>
        <taxon>Bacilli</taxon>
        <taxon>Bacillales</taxon>
        <taxon>Alicyclobacillaceae</taxon>
        <taxon>Alicyclobacillus</taxon>
    </lineage>
</organism>
<proteinExistence type="predicted"/>
<protein>
    <submittedName>
        <fullName evidence="2">DUF4372 domain-containing protein</fullName>
    </submittedName>
</protein>
<evidence type="ECO:0000259" key="1">
    <source>
        <dbReference type="Pfam" id="PF14294"/>
    </source>
</evidence>
<dbReference type="AlphaFoldDB" id="A0A9X7VVG2"/>
<keyword evidence="3" id="KW-1185">Reference proteome</keyword>
<dbReference type="InterPro" id="IPR025399">
    <property type="entry name" value="DUF4372"/>
</dbReference>
<name>A0A9X7VVG2_9BACL</name>
<dbReference type="Pfam" id="PF14294">
    <property type="entry name" value="DUF4372"/>
    <property type="match status" value="1"/>
</dbReference>
<gene>
    <name evidence="2" type="ORF">JZ786_14010</name>
</gene>
<evidence type="ECO:0000313" key="2">
    <source>
        <dbReference type="EMBL" id="QSO45667.1"/>
    </source>
</evidence>
<dbReference type="EMBL" id="CP071182">
    <property type="protein sequence ID" value="QSO45667.1"/>
    <property type="molecule type" value="Genomic_DNA"/>
</dbReference>
<dbReference type="KEGG" id="afx:JZ786_14010"/>
<dbReference type="RefSeq" id="WP_206655036.1">
    <property type="nucleotide sequence ID" value="NZ_CP071182.1"/>
</dbReference>
<feature type="domain" description="DUF4372" evidence="1">
    <location>
        <begin position="10"/>
        <end position="78"/>
    </location>
</feature>
<reference evidence="2 3" key="1">
    <citation type="submission" date="2021-02" db="EMBL/GenBank/DDBJ databases">
        <title>Alicyclobacillus curvatus sp. nov. and Alicyclobacillus mengziensis sp. nov., two acidophilic bacteria isolated from acid mine drainage.</title>
        <authorList>
            <person name="Huang Y."/>
        </authorList>
    </citation>
    <scope>NUCLEOTIDE SEQUENCE [LARGE SCALE GENOMIC DNA]</scope>
    <source>
        <strain evidence="2 3">S30H14</strain>
    </source>
</reference>